<protein>
    <submittedName>
        <fullName evidence="1">Uncharacterized protein</fullName>
    </submittedName>
</protein>
<evidence type="ECO:0000313" key="2">
    <source>
        <dbReference type="Proteomes" id="UP000887013"/>
    </source>
</evidence>
<evidence type="ECO:0000313" key="1">
    <source>
        <dbReference type="EMBL" id="GFS63475.1"/>
    </source>
</evidence>
<keyword evidence="2" id="KW-1185">Reference proteome</keyword>
<dbReference type="EMBL" id="BMAW01094049">
    <property type="protein sequence ID" value="GFS63475.1"/>
    <property type="molecule type" value="Genomic_DNA"/>
</dbReference>
<reference evidence="1" key="1">
    <citation type="submission" date="2020-08" db="EMBL/GenBank/DDBJ databases">
        <title>Multicomponent nature underlies the extraordinary mechanical properties of spider dragline silk.</title>
        <authorList>
            <person name="Kono N."/>
            <person name="Nakamura H."/>
            <person name="Mori M."/>
            <person name="Yoshida Y."/>
            <person name="Ohtoshi R."/>
            <person name="Malay A.D."/>
            <person name="Moran D.A.P."/>
            <person name="Tomita M."/>
            <person name="Numata K."/>
            <person name="Arakawa K."/>
        </authorList>
    </citation>
    <scope>NUCLEOTIDE SEQUENCE</scope>
</reference>
<dbReference type="OrthoDB" id="6426973at2759"/>
<dbReference type="AlphaFoldDB" id="A0A8X6ML99"/>
<name>A0A8X6ML99_NEPPI</name>
<comment type="caution">
    <text evidence="1">The sequence shown here is derived from an EMBL/GenBank/DDBJ whole genome shotgun (WGS) entry which is preliminary data.</text>
</comment>
<gene>
    <name evidence="1" type="ORF">NPIL_686561</name>
</gene>
<organism evidence="1 2">
    <name type="scientific">Nephila pilipes</name>
    <name type="common">Giant wood spider</name>
    <name type="synonym">Nephila maculata</name>
    <dbReference type="NCBI Taxonomy" id="299642"/>
    <lineage>
        <taxon>Eukaryota</taxon>
        <taxon>Metazoa</taxon>
        <taxon>Ecdysozoa</taxon>
        <taxon>Arthropoda</taxon>
        <taxon>Chelicerata</taxon>
        <taxon>Arachnida</taxon>
        <taxon>Araneae</taxon>
        <taxon>Araneomorphae</taxon>
        <taxon>Entelegynae</taxon>
        <taxon>Araneoidea</taxon>
        <taxon>Nephilidae</taxon>
        <taxon>Nephila</taxon>
    </lineage>
</organism>
<accession>A0A8X6ML99</accession>
<dbReference type="Proteomes" id="UP000887013">
    <property type="component" value="Unassembled WGS sequence"/>
</dbReference>
<sequence length="90" mass="10263">MTSGLSFQQDNAWPHTVYLSTVCLHTSPTLSWLESSDHSPIDHVYVLMNWNPLLSLDLSCPTSQLECVLRPIVLEDTRQLYKSMPNRTTT</sequence>
<proteinExistence type="predicted"/>